<organism evidence="2 3">
    <name type="scientific">Salipaludibacillus agaradhaerens</name>
    <name type="common">Bacillus agaradhaerens</name>
    <dbReference type="NCBI Taxonomy" id="76935"/>
    <lineage>
        <taxon>Bacteria</taxon>
        <taxon>Bacillati</taxon>
        <taxon>Bacillota</taxon>
        <taxon>Bacilli</taxon>
        <taxon>Bacillales</taxon>
        <taxon>Bacillaceae</taxon>
    </lineage>
</organism>
<comment type="caution">
    <text evidence="2">The sequence shown here is derived from an EMBL/GenBank/DDBJ whole genome shotgun (WGS) entry which is preliminary data.</text>
</comment>
<dbReference type="RefSeq" id="WP_257823114.1">
    <property type="nucleotide sequence ID" value="NZ_JABXYM010000002.1"/>
</dbReference>
<feature type="transmembrane region" description="Helical" evidence="1">
    <location>
        <begin position="20"/>
        <end position="42"/>
    </location>
</feature>
<evidence type="ECO:0000313" key="2">
    <source>
        <dbReference type="EMBL" id="MCR6098727.1"/>
    </source>
</evidence>
<evidence type="ECO:0000256" key="1">
    <source>
        <dbReference type="SAM" id="Phobius"/>
    </source>
</evidence>
<gene>
    <name evidence="2" type="ORF">HXA33_19645</name>
</gene>
<keyword evidence="1" id="KW-0812">Transmembrane</keyword>
<dbReference type="Proteomes" id="UP001057753">
    <property type="component" value="Unassembled WGS sequence"/>
</dbReference>
<dbReference type="EMBL" id="JABXYM010000002">
    <property type="protein sequence ID" value="MCR6098727.1"/>
    <property type="molecule type" value="Genomic_DNA"/>
</dbReference>
<keyword evidence="1" id="KW-0472">Membrane</keyword>
<accession>A0A9Q4B685</accession>
<name>A0A9Q4B685_SALAG</name>
<dbReference type="AlphaFoldDB" id="A0A9Q4B685"/>
<proteinExistence type="predicted"/>
<sequence>MEKGTSGKLVVKDTTSIGGWLLVATLTIIPIVNVITFLAFAFSDEHNRSLKNYARAGLISLFIGVMTVLIVGIGLQVDFNKMVDLLPDWFTYLRGNPAKQEV</sequence>
<feature type="transmembrane region" description="Helical" evidence="1">
    <location>
        <begin position="54"/>
        <end position="77"/>
    </location>
</feature>
<reference evidence="2" key="1">
    <citation type="submission" date="2020-06" db="EMBL/GenBank/DDBJ databases">
        <title>Insight into the genomes of haloalkaliphilic bacilli from Kenyan soda lakes.</title>
        <authorList>
            <person name="Mwirichia R."/>
            <person name="Villamizar G.C."/>
            <person name="Poehlein A."/>
            <person name="Mugweru J."/>
            <person name="Kipnyargis A."/>
            <person name="Kiplimo D."/>
            <person name="Orwa P."/>
            <person name="Daniel R."/>
        </authorList>
    </citation>
    <scope>NUCLEOTIDE SEQUENCE</scope>
    <source>
        <strain evidence="2">B1096_S55</strain>
    </source>
</reference>
<keyword evidence="3" id="KW-1185">Reference proteome</keyword>
<evidence type="ECO:0000313" key="3">
    <source>
        <dbReference type="Proteomes" id="UP001057753"/>
    </source>
</evidence>
<protein>
    <submittedName>
        <fullName evidence="2">Uncharacterized protein</fullName>
    </submittedName>
</protein>
<keyword evidence="1" id="KW-1133">Transmembrane helix</keyword>